<comment type="caution">
    <text evidence="1">The sequence shown here is derived from an EMBL/GenBank/DDBJ whole genome shotgun (WGS) entry which is preliminary data.</text>
</comment>
<accession>A0ABU9DPJ4</accession>
<name>A0ABU9DPJ4_9BACL</name>
<dbReference type="RefSeq" id="WP_341417098.1">
    <property type="nucleotide sequence ID" value="NZ_JBBPCC010000012.1"/>
</dbReference>
<reference evidence="1 2" key="1">
    <citation type="submission" date="2024-04" db="EMBL/GenBank/DDBJ databases">
        <title>draft genome sequnece of Paenibacillus filicis.</title>
        <authorList>
            <person name="Kim D.-U."/>
        </authorList>
    </citation>
    <scope>NUCLEOTIDE SEQUENCE [LARGE SCALE GENOMIC DNA]</scope>
    <source>
        <strain evidence="1 2">KACC14197</strain>
    </source>
</reference>
<organism evidence="1 2">
    <name type="scientific">Paenibacillus filicis</name>
    <dbReference type="NCBI Taxonomy" id="669464"/>
    <lineage>
        <taxon>Bacteria</taxon>
        <taxon>Bacillati</taxon>
        <taxon>Bacillota</taxon>
        <taxon>Bacilli</taxon>
        <taxon>Bacillales</taxon>
        <taxon>Paenibacillaceae</taxon>
        <taxon>Paenibacillus</taxon>
    </lineage>
</organism>
<dbReference type="EMBL" id="JBBPCC010000012">
    <property type="protein sequence ID" value="MEK8129975.1"/>
    <property type="molecule type" value="Genomic_DNA"/>
</dbReference>
<gene>
    <name evidence="1" type="ORF">WMW72_18895</name>
</gene>
<keyword evidence="2" id="KW-1185">Reference proteome</keyword>
<sequence>MDMDEADHPANPLAARMFFVSLGTLASRAEAASMDEIDSTRGCCNYLNVQVTIIELTNKYFVENRDEIFVYKLSSSTYI</sequence>
<proteinExistence type="predicted"/>
<evidence type="ECO:0000313" key="2">
    <source>
        <dbReference type="Proteomes" id="UP001469365"/>
    </source>
</evidence>
<evidence type="ECO:0000313" key="1">
    <source>
        <dbReference type="EMBL" id="MEK8129975.1"/>
    </source>
</evidence>
<dbReference type="Proteomes" id="UP001469365">
    <property type="component" value="Unassembled WGS sequence"/>
</dbReference>
<protein>
    <submittedName>
        <fullName evidence="1">Uncharacterized protein</fullName>
    </submittedName>
</protein>